<dbReference type="RefSeq" id="WP_207807103.1">
    <property type="nucleotide sequence ID" value="NZ_QKOE01000074.1"/>
</dbReference>
<dbReference type="Proteomes" id="UP000248259">
    <property type="component" value="Unassembled WGS sequence"/>
</dbReference>
<name>A0A323URD3_9RHOO</name>
<evidence type="ECO:0000256" key="1">
    <source>
        <dbReference type="SAM" id="MobiDB-lite"/>
    </source>
</evidence>
<comment type="caution">
    <text evidence="2">The sequence shown here is derived from an EMBL/GenBank/DDBJ whole genome shotgun (WGS) entry which is preliminary data.</text>
</comment>
<feature type="region of interest" description="Disordered" evidence="1">
    <location>
        <begin position="208"/>
        <end position="233"/>
    </location>
</feature>
<accession>A0A323URD3</accession>
<evidence type="ECO:0000313" key="2">
    <source>
        <dbReference type="EMBL" id="PZA14220.1"/>
    </source>
</evidence>
<dbReference type="AlphaFoldDB" id="A0A323URD3"/>
<organism evidence="2 3">
    <name type="scientific">Parazoarcus communis SWub3 = DSM 12120</name>
    <dbReference type="NCBI Taxonomy" id="1121029"/>
    <lineage>
        <taxon>Bacteria</taxon>
        <taxon>Pseudomonadati</taxon>
        <taxon>Pseudomonadota</taxon>
        <taxon>Betaproteobacteria</taxon>
        <taxon>Rhodocyclales</taxon>
        <taxon>Zoogloeaceae</taxon>
        <taxon>Parazoarcus</taxon>
    </lineage>
</organism>
<feature type="compositionally biased region" description="Polar residues" evidence="1">
    <location>
        <begin position="221"/>
        <end position="233"/>
    </location>
</feature>
<reference evidence="2 3" key="1">
    <citation type="submission" date="2018-06" db="EMBL/GenBank/DDBJ databases">
        <title>Azoarcus communis strain SWub3 genome.</title>
        <authorList>
            <person name="Zorraquino Salvo V."/>
            <person name="Toubiana D."/>
            <person name="Blumwald E."/>
        </authorList>
    </citation>
    <scope>NUCLEOTIDE SEQUENCE [LARGE SCALE GENOMIC DNA]</scope>
    <source>
        <strain evidence="2 3">SWub3</strain>
    </source>
</reference>
<dbReference type="EMBL" id="QKOE01000074">
    <property type="protein sequence ID" value="PZA14220.1"/>
    <property type="molecule type" value="Genomic_DNA"/>
</dbReference>
<sequence>ADIFGGSEIDRAQVNYFVKFILGNLVRPIGATLIVLGQPSVAGKAEGRSGSTAWSNAARSRVYLRWPKGEETGNNRELEGMKSNYGPKGAKIKLRWQAGAFTAVAASTPGIDLNALKEATDALAGGLPTVESAVERGVLAAVAAAQIEEVTLSPSSYARDSWAPKAIKRLYGEHVGAASLSEIDDALAALQRRKLIVVGETRRDRKRVPTYTLGAAGQDKGQPTQRQGASVFD</sequence>
<gene>
    <name evidence="2" type="ORF">DNK49_23065</name>
</gene>
<keyword evidence="3" id="KW-1185">Reference proteome</keyword>
<feature type="non-terminal residue" evidence="2">
    <location>
        <position position="1"/>
    </location>
</feature>
<protein>
    <submittedName>
        <fullName evidence="2">Uncharacterized protein</fullName>
    </submittedName>
</protein>
<proteinExistence type="predicted"/>
<evidence type="ECO:0000313" key="3">
    <source>
        <dbReference type="Proteomes" id="UP000248259"/>
    </source>
</evidence>
<dbReference type="InterPro" id="IPR027417">
    <property type="entry name" value="P-loop_NTPase"/>
</dbReference>
<dbReference type="Gene3D" id="3.40.50.300">
    <property type="entry name" value="P-loop containing nucleotide triphosphate hydrolases"/>
    <property type="match status" value="1"/>
</dbReference>